<feature type="binding site" evidence="8">
    <location>
        <position position="127"/>
    </location>
    <ligand>
        <name>L-aspartate</name>
        <dbReference type="ChEBI" id="CHEBI:29991"/>
    </ligand>
</feature>
<dbReference type="InterPro" id="IPR014729">
    <property type="entry name" value="Rossmann-like_a/b/a_fold"/>
</dbReference>
<evidence type="ECO:0000256" key="6">
    <source>
        <dbReference type="ARBA" id="ARBA00022741"/>
    </source>
</evidence>
<dbReference type="SUPFAM" id="SSF69864">
    <property type="entry name" value="Argininosuccinate synthetase, C-terminal domain"/>
    <property type="match status" value="1"/>
</dbReference>
<evidence type="ECO:0000313" key="11">
    <source>
        <dbReference type="EMBL" id="MFM1525397.1"/>
    </source>
</evidence>
<comment type="subcellular location">
    <subcellularLocation>
        <location evidence="8">Cytoplasm</location>
    </subcellularLocation>
</comment>
<gene>
    <name evidence="8" type="primary">argG</name>
    <name evidence="11" type="ORF">ABGF40_06880</name>
</gene>
<dbReference type="InterPro" id="IPR048267">
    <property type="entry name" value="Arginosuc_syn_N"/>
</dbReference>
<dbReference type="SUPFAM" id="SSF52402">
    <property type="entry name" value="Adenine nucleotide alpha hydrolases-like"/>
    <property type="match status" value="1"/>
</dbReference>
<dbReference type="GO" id="GO:0004055">
    <property type="term" value="F:argininosuccinate synthase activity"/>
    <property type="evidence" value="ECO:0007669"/>
    <property type="project" value="UniProtKB-EC"/>
</dbReference>
<feature type="binding site" evidence="8">
    <location>
        <begin position="17"/>
        <end position="25"/>
    </location>
    <ligand>
        <name>ATP</name>
        <dbReference type="ChEBI" id="CHEBI:30616"/>
    </ligand>
</feature>
<evidence type="ECO:0000256" key="4">
    <source>
        <dbReference type="ARBA" id="ARBA00022598"/>
    </source>
</evidence>
<feature type="binding site" evidence="8">
    <location>
        <position position="44"/>
    </location>
    <ligand>
        <name>ATP</name>
        <dbReference type="ChEBI" id="CHEBI:30616"/>
    </ligand>
</feature>
<comment type="similarity">
    <text evidence="8">Belongs to the argininosuccinate synthase family. Type 1 subfamily.</text>
</comment>
<feature type="binding site" evidence="8">
    <location>
        <position position="270"/>
    </location>
    <ligand>
        <name>L-citrulline</name>
        <dbReference type="ChEBI" id="CHEBI:57743"/>
    </ligand>
</feature>
<keyword evidence="6 8" id="KW-0547">Nucleotide-binding</keyword>
<feature type="binding site" evidence="8">
    <location>
        <position position="95"/>
    </location>
    <ligand>
        <name>L-citrulline</name>
        <dbReference type="ChEBI" id="CHEBI:57743"/>
    </ligand>
</feature>
<dbReference type="Gene3D" id="1.20.5.470">
    <property type="entry name" value="Single helix bin"/>
    <property type="match status" value="1"/>
</dbReference>
<evidence type="ECO:0000256" key="5">
    <source>
        <dbReference type="ARBA" id="ARBA00022605"/>
    </source>
</evidence>
<evidence type="ECO:0000256" key="1">
    <source>
        <dbReference type="ARBA" id="ARBA00004967"/>
    </source>
</evidence>
<accession>A0ABW9F7G9</accession>
<dbReference type="Pfam" id="PF20979">
    <property type="entry name" value="Arginosuc_syn_C"/>
    <property type="match status" value="1"/>
</dbReference>
<comment type="caution">
    <text evidence="11">The sequence shown here is derived from an EMBL/GenBank/DDBJ whole genome shotgun (WGS) entry which is preliminary data.</text>
</comment>
<dbReference type="RefSeq" id="WP_408126829.1">
    <property type="nucleotide sequence ID" value="NZ_JBFNFH010000017.1"/>
</dbReference>
<evidence type="ECO:0000259" key="9">
    <source>
        <dbReference type="Pfam" id="PF00764"/>
    </source>
</evidence>
<reference evidence="11 12" key="1">
    <citation type="journal article" date="2024" name="Front. Microbiol.">
        <title>Pangenomic and biochemical analyses of Helcococcus ovis reveal widespread tetracycline resistance and a novel bacterial species, Helcococcus bovis.</title>
        <authorList>
            <person name="Cunha F."/>
            <person name="Zhai Y."/>
            <person name="Casaro S."/>
            <person name="Jones K.L."/>
            <person name="Hernandez M."/>
            <person name="Bisinotto R.S."/>
            <person name="Kariyawasam S."/>
            <person name="Brown M.B."/>
            <person name="Phillips A."/>
            <person name="Jeong K.C."/>
            <person name="Galvao K.N."/>
        </authorList>
    </citation>
    <scope>NUCLEOTIDE SEQUENCE [LARGE SCALE GENOMIC DNA]</scope>
    <source>
        <strain evidence="11 12">KG197</strain>
    </source>
</reference>
<evidence type="ECO:0000256" key="8">
    <source>
        <dbReference type="HAMAP-Rule" id="MF_00005"/>
    </source>
</evidence>
<feature type="binding site" evidence="8">
    <location>
        <position position="135"/>
    </location>
    <ligand>
        <name>L-citrulline</name>
        <dbReference type="ChEBI" id="CHEBI:57743"/>
    </ligand>
</feature>
<comment type="subunit">
    <text evidence="8">Homotetramer.</text>
</comment>
<comment type="pathway">
    <text evidence="1 8">Amino-acid biosynthesis; L-arginine biosynthesis; L-arginine from L-ornithine and carbamoyl phosphate: step 2/3.</text>
</comment>
<keyword evidence="3 8" id="KW-0055">Arginine biosynthesis</keyword>
<comment type="caution">
    <text evidence="8">Lacks conserved residue(s) required for the propagation of feature annotation.</text>
</comment>
<dbReference type="Proteomes" id="UP001629536">
    <property type="component" value="Unassembled WGS sequence"/>
</dbReference>
<dbReference type="PANTHER" id="PTHR11587:SF2">
    <property type="entry name" value="ARGININOSUCCINATE SYNTHASE"/>
    <property type="match status" value="1"/>
</dbReference>
<dbReference type="PROSITE" id="PS00565">
    <property type="entry name" value="ARGININOSUCCIN_SYN_2"/>
    <property type="match status" value="1"/>
</dbReference>
<dbReference type="CDD" id="cd01999">
    <property type="entry name" value="ASS"/>
    <property type="match status" value="1"/>
</dbReference>
<organism evidence="11 12">
    <name type="scientific">Helcococcus bovis</name>
    <dbReference type="NCBI Taxonomy" id="3153252"/>
    <lineage>
        <taxon>Bacteria</taxon>
        <taxon>Bacillati</taxon>
        <taxon>Bacillota</taxon>
        <taxon>Tissierellia</taxon>
        <taxon>Tissierellales</taxon>
        <taxon>Peptoniphilaceae</taxon>
        <taxon>Helcococcus</taxon>
    </lineage>
</organism>
<dbReference type="InterPro" id="IPR018223">
    <property type="entry name" value="Arginosuc_synth_CS"/>
</dbReference>
<dbReference type="InterPro" id="IPR023434">
    <property type="entry name" value="Arginosuc_synth_type_1_subfam"/>
</dbReference>
<feature type="binding site" evidence="8">
    <location>
        <position position="132"/>
    </location>
    <ligand>
        <name>L-aspartate</name>
        <dbReference type="ChEBI" id="CHEBI:29991"/>
    </ligand>
</feature>
<keyword evidence="5 8" id="KW-0028">Amino-acid biosynthesis</keyword>
<evidence type="ECO:0000256" key="2">
    <source>
        <dbReference type="ARBA" id="ARBA00012286"/>
    </source>
</evidence>
<feature type="binding site" evidence="8">
    <location>
        <position position="193"/>
    </location>
    <ligand>
        <name>L-citrulline</name>
        <dbReference type="ChEBI" id="CHEBI:57743"/>
    </ligand>
</feature>
<dbReference type="InterPro" id="IPR024074">
    <property type="entry name" value="AS_cat/multimer_dom_body"/>
</dbReference>
<name>A0ABW9F7G9_9FIRM</name>
<feature type="binding site" evidence="8">
    <location>
        <position position="131"/>
    </location>
    <ligand>
        <name>L-citrulline</name>
        <dbReference type="ChEBI" id="CHEBI:57743"/>
    </ligand>
</feature>
<dbReference type="PANTHER" id="PTHR11587">
    <property type="entry name" value="ARGININOSUCCINATE SYNTHASE"/>
    <property type="match status" value="1"/>
</dbReference>
<evidence type="ECO:0000313" key="12">
    <source>
        <dbReference type="Proteomes" id="UP001629536"/>
    </source>
</evidence>
<dbReference type="PROSITE" id="PS00564">
    <property type="entry name" value="ARGININOSUCCIN_SYN_1"/>
    <property type="match status" value="1"/>
</dbReference>
<feature type="binding site" evidence="8">
    <location>
        <position position="184"/>
    </location>
    <ligand>
        <name>L-citrulline</name>
        <dbReference type="ChEBI" id="CHEBI:57743"/>
    </ligand>
</feature>
<evidence type="ECO:0000256" key="7">
    <source>
        <dbReference type="ARBA" id="ARBA00022840"/>
    </source>
</evidence>
<feature type="binding site" evidence="8">
    <location>
        <position position="131"/>
    </location>
    <ligand>
        <name>L-aspartate</name>
        <dbReference type="ChEBI" id="CHEBI:29991"/>
    </ligand>
</feature>
<keyword evidence="8" id="KW-0963">Cytoplasm</keyword>
<keyword evidence="7 8" id="KW-0067">ATP-binding</keyword>
<feature type="domain" description="Arginosuccinate synthase-like N-terminal" evidence="9">
    <location>
        <begin position="13"/>
        <end position="174"/>
    </location>
</feature>
<dbReference type="InterPro" id="IPR048268">
    <property type="entry name" value="Arginosuc_syn_C"/>
</dbReference>
<dbReference type="InterPro" id="IPR001518">
    <property type="entry name" value="Arginosuc_synth"/>
</dbReference>
<protein>
    <recommendedName>
        <fullName evidence="2 8">Argininosuccinate synthase</fullName>
        <ecNumber evidence="2 8">6.3.4.5</ecNumber>
    </recommendedName>
    <alternativeName>
        <fullName evidence="8">Citrulline--aspartate ligase</fullName>
    </alternativeName>
</protein>
<dbReference type="NCBIfam" id="TIGR00032">
    <property type="entry name" value="argG"/>
    <property type="match status" value="1"/>
</dbReference>
<sequence length="408" mass="45717">MKKEYEILKNADKVVLAYSGGLDTSIMISWLKEHGVKKVICVSADLGQVKDSKKLEEKALKSGADKFYNLDLTEEFLRNYAFKALKAGAKYENQYYLGTALARPIIAKSLVEIAKKENSDIIVHGCTGKGNDQIRFEVSIMALAPEIKVIAPWRFWKMKGRSDEIAYANARGIEVNVGNEEKYSEDENIWHISHEGLDLEDISKSADYKKILKWVCPLEECKDEAEIISIGFEKGNPVSINDIKLDSVSLITKLNEIGGRNGIGVCDIIESRMVGMKSRGLYENPGASILYAGHEILESATVYPDTLKYKQKMALDYAELYYGGKVFTNIMESMDAFIEVSQENVTGTVKLKLYKGNIIPYGIEAKNPLYKEDLASFEADQVYDQYDATGFIKLYGLATKVYAQGDKQ</sequence>
<proteinExistence type="inferred from homology"/>
<dbReference type="HAMAP" id="MF_00005">
    <property type="entry name" value="Arg_succ_synth_type1"/>
    <property type="match status" value="1"/>
</dbReference>
<evidence type="ECO:0000259" key="10">
    <source>
        <dbReference type="Pfam" id="PF20979"/>
    </source>
</evidence>
<dbReference type="Gene3D" id="3.40.50.620">
    <property type="entry name" value="HUPs"/>
    <property type="match status" value="1"/>
</dbReference>
<evidence type="ECO:0000256" key="3">
    <source>
        <dbReference type="ARBA" id="ARBA00022571"/>
    </source>
</evidence>
<keyword evidence="12" id="KW-1185">Reference proteome</keyword>
<feature type="binding site" evidence="8">
    <location>
        <position position="125"/>
    </location>
    <ligand>
        <name>ATP</name>
        <dbReference type="ChEBI" id="CHEBI:30616"/>
    </ligand>
</feature>
<dbReference type="EC" id="6.3.4.5" evidence="2 8"/>
<dbReference type="Gene3D" id="3.90.1260.10">
    <property type="entry name" value="Argininosuccinate synthetase, chain A, domain 2"/>
    <property type="match status" value="1"/>
</dbReference>
<feature type="binding site" evidence="8">
    <location>
        <position position="282"/>
    </location>
    <ligand>
        <name>L-citrulline</name>
        <dbReference type="ChEBI" id="CHEBI:57743"/>
    </ligand>
</feature>
<comment type="catalytic activity">
    <reaction evidence="8">
        <text>L-citrulline + L-aspartate + ATP = 2-(N(omega)-L-arginino)succinate + AMP + diphosphate + H(+)</text>
        <dbReference type="Rhea" id="RHEA:10932"/>
        <dbReference type="ChEBI" id="CHEBI:15378"/>
        <dbReference type="ChEBI" id="CHEBI:29991"/>
        <dbReference type="ChEBI" id="CHEBI:30616"/>
        <dbReference type="ChEBI" id="CHEBI:33019"/>
        <dbReference type="ChEBI" id="CHEBI:57472"/>
        <dbReference type="ChEBI" id="CHEBI:57743"/>
        <dbReference type="ChEBI" id="CHEBI:456215"/>
        <dbReference type="EC" id="6.3.4.5"/>
    </reaction>
</comment>
<dbReference type="Pfam" id="PF00764">
    <property type="entry name" value="Arginosuc_synth"/>
    <property type="match status" value="1"/>
</dbReference>
<keyword evidence="4 8" id="KW-0436">Ligase</keyword>
<feature type="domain" description="Arginosuccinate synthase C-terminal" evidence="10">
    <location>
        <begin position="183"/>
        <end position="402"/>
    </location>
</feature>
<dbReference type="NCBIfam" id="NF001770">
    <property type="entry name" value="PRK00509.1"/>
    <property type="match status" value="1"/>
</dbReference>
<dbReference type="EMBL" id="JBFNFH010000017">
    <property type="protein sequence ID" value="MFM1525397.1"/>
    <property type="molecule type" value="Genomic_DNA"/>
</dbReference>